<dbReference type="EMBL" id="DSVI01000004">
    <property type="protein sequence ID" value="HGT46741.1"/>
    <property type="molecule type" value="Genomic_DNA"/>
</dbReference>
<feature type="chain" id="PRO_5032381790" evidence="1">
    <location>
        <begin position="20"/>
        <end position="284"/>
    </location>
</feature>
<reference evidence="2" key="1">
    <citation type="journal article" date="2020" name="mSystems">
        <title>Genome- and Community-Level Interaction Insights into Carbon Utilization and Element Cycling Functions of Hydrothermarchaeota in Hydrothermal Sediment.</title>
        <authorList>
            <person name="Zhou Z."/>
            <person name="Liu Y."/>
            <person name="Xu W."/>
            <person name="Pan J."/>
            <person name="Luo Z.H."/>
            <person name="Li M."/>
        </authorList>
    </citation>
    <scope>NUCLEOTIDE SEQUENCE [LARGE SCALE GENOMIC DNA]</scope>
    <source>
        <strain evidence="2">SpSt-500</strain>
    </source>
</reference>
<gene>
    <name evidence="2" type="ORF">ENS56_01750</name>
</gene>
<feature type="signal peptide" evidence="1">
    <location>
        <begin position="1"/>
        <end position="19"/>
    </location>
</feature>
<organism evidence="2">
    <name type="scientific">Ignavibacterium album</name>
    <dbReference type="NCBI Taxonomy" id="591197"/>
    <lineage>
        <taxon>Bacteria</taxon>
        <taxon>Pseudomonadati</taxon>
        <taxon>Ignavibacteriota</taxon>
        <taxon>Ignavibacteria</taxon>
        <taxon>Ignavibacteriales</taxon>
        <taxon>Ignavibacteriaceae</taxon>
        <taxon>Ignavibacterium</taxon>
    </lineage>
</organism>
<proteinExistence type="predicted"/>
<dbReference type="AlphaFoldDB" id="A0A832CV65"/>
<evidence type="ECO:0000256" key="1">
    <source>
        <dbReference type="SAM" id="SignalP"/>
    </source>
</evidence>
<dbReference type="Pfam" id="PF11276">
    <property type="entry name" value="DUF3078"/>
    <property type="match status" value="1"/>
</dbReference>
<name>A0A832CV65_9BACT</name>
<evidence type="ECO:0000313" key="2">
    <source>
        <dbReference type="EMBL" id="HGT46741.1"/>
    </source>
</evidence>
<comment type="caution">
    <text evidence="2">The sequence shown here is derived from an EMBL/GenBank/DDBJ whole genome shotgun (WGS) entry which is preliminary data.</text>
</comment>
<protein>
    <submittedName>
        <fullName evidence="2">DUF3078 domain-containing protein</fullName>
    </submittedName>
</protein>
<dbReference type="InterPro" id="IPR021428">
    <property type="entry name" value="DUF3078"/>
</dbReference>
<accession>A0A832CV65</accession>
<keyword evidence="1" id="KW-0732">Signal</keyword>
<sequence>MTMKKIFLLILLSTTILTAQDVADSLLKQGWNPSGVVGVNLSQIAFKDWTQGGSNALAYTLFSNFGVIYFDNPWKWRTFLKAAYGRTKLEDQGYRTTDNEFYFESIVTRKIGWAIDPYFALTVRSSLTKGYDYQSDPAVQIVDFFDPGYVSEALGFQYSRGEVFSSRLGLALQQTFANKFAAAYTDDIETLDKVEDFKFDTGIESVTEVKYNFYDNMTYLSFLRLFSRFNSLDVWDVRWDNTIAAKVNNYITVNFNVVLVHEISQSRRTQFKEALNIGIVYSLF</sequence>